<name>F8KPP3_HELBC</name>
<dbReference type="EMBL" id="FR871757">
    <property type="protein sequence ID" value="CCB80776.1"/>
    <property type="molecule type" value="Genomic_DNA"/>
</dbReference>
<keyword evidence="2" id="KW-1185">Reference proteome</keyword>
<protein>
    <recommendedName>
        <fullName evidence="3">VgrG protein</fullName>
    </recommendedName>
</protein>
<accession>F8KPP3</accession>
<evidence type="ECO:0008006" key="3">
    <source>
        <dbReference type="Google" id="ProtNLM"/>
    </source>
</evidence>
<dbReference type="KEGG" id="hbi:HBZC1_17900"/>
<dbReference type="HOGENOM" id="CLU_1530487_0_0_7"/>
<evidence type="ECO:0000313" key="2">
    <source>
        <dbReference type="Proteomes" id="UP000008387"/>
    </source>
</evidence>
<organism evidence="1 2">
    <name type="scientific">Helicobacter bizzozeronii (strain CIII-1)</name>
    <dbReference type="NCBI Taxonomy" id="1002804"/>
    <lineage>
        <taxon>Bacteria</taxon>
        <taxon>Pseudomonadati</taxon>
        <taxon>Campylobacterota</taxon>
        <taxon>Epsilonproteobacteria</taxon>
        <taxon>Campylobacterales</taxon>
        <taxon>Helicobacteraceae</taxon>
        <taxon>Helicobacter</taxon>
    </lineage>
</organism>
<dbReference type="RefSeq" id="WP_013891152.1">
    <property type="nucleotide sequence ID" value="NC_015674.1"/>
</dbReference>
<dbReference type="AlphaFoldDB" id="F8KPP3"/>
<dbReference type="Proteomes" id="UP000008387">
    <property type="component" value="Chromosome"/>
</dbReference>
<dbReference type="STRING" id="1002804.HBZC1_17900"/>
<gene>
    <name evidence="1" type="ordered locus">HBZC1_17900</name>
</gene>
<proteinExistence type="predicted"/>
<reference evidence="1 2" key="1">
    <citation type="journal article" date="2011" name="J. Bacteriol.">
        <title>Genome sequence of Helicobacter bizzozeronii strain CIII-1, an isolate from human gastric mucosa.</title>
        <authorList>
            <person name="Schott T."/>
            <person name="Rossi M."/>
            <person name="Hanninen M.L."/>
        </authorList>
    </citation>
    <scope>NUCLEOTIDE SEQUENCE [LARGE SCALE GENOMIC DNA]</scope>
    <source>
        <strain evidence="1 2">CIII-1</strain>
    </source>
</reference>
<sequence length="191" mass="21015">MYGEVKIYLATILEVQKSSVKVRYNNTTSDFVPYTQVHNAFRTTYSPPTPNQTALYFKMGHFGLVLGTSILPQEIEDKQEMDTQRIEYADGTTITYKEGVLKIESLKEIKIECENAQISAKKQASIECQQATITAKQEAKIKAPKACIDATDITLGGAQASPTAGVITGESICPFTKAPHNDFSTKVKALK</sequence>
<dbReference type="Gene3D" id="6.20.150.10">
    <property type="match status" value="1"/>
</dbReference>
<evidence type="ECO:0000313" key="1">
    <source>
        <dbReference type="EMBL" id="CCB80776.1"/>
    </source>
</evidence>